<comment type="caution">
    <text evidence="1">The sequence shown here is derived from an EMBL/GenBank/DDBJ whole genome shotgun (WGS) entry which is preliminary data.</text>
</comment>
<protein>
    <submittedName>
        <fullName evidence="1">Uncharacterized protein</fullName>
    </submittedName>
</protein>
<sequence>MLSDNSSHHALPQDPGKLMSCWHGTVAKAPMNPPAGTVAAGIVANSERTTCCESLKACWLDWVGRWCLERQTGS</sequence>
<dbReference type="VEuPathDB" id="FungiDB:SeMB42_g02933"/>
<dbReference type="EMBL" id="QEAN01000097">
    <property type="protein sequence ID" value="TPX48611.1"/>
    <property type="molecule type" value="Genomic_DNA"/>
</dbReference>
<dbReference type="AlphaFoldDB" id="A0A507DB47"/>
<evidence type="ECO:0000313" key="2">
    <source>
        <dbReference type="Proteomes" id="UP000317494"/>
    </source>
</evidence>
<name>A0A507DB47_9FUNG</name>
<organism evidence="1 2">
    <name type="scientific">Synchytrium endobioticum</name>
    <dbReference type="NCBI Taxonomy" id="286115"/>
    <lineage>
        <taxon>Eukaryota</taxon>
        <taxon>Fungi</taxon>
        <taxon>Fungi incertae sedis</taxon>
        <taxon>Chytridiomycota</taxon>
        <taxon>Chytridiomycota incertae sedis</taxon>
        <taxon>Chytridiomycetes</taxon>
        <taxon>Synchytriales</taxon>
        <taxon>Synchytriaceae</taxon>
        <taxon>Synchytrium</taxon>
    </lineage>
</organism>
<keyword evidence="2" id="KW-1185">Reference proteome</keyword>
<reference evidence="1 2" key="1">
    <citation type="journal article" date="2019" name="Sci. Rep.">
        <title>Comparative genomics of chytrid fungi reveal insights into the obligate biotrophic and pathogenic lifestyle of Synchytrium endobioticum.</title>
        <authorList>
            <person name="van de Vossenberg B.T.L.H."/>
            <person name="Warris S."/>
            <person name="Nguyen H.D.T."/>
            <person name="van Gent-Pelzer M.P.E."/>
            <person name="Joly D.L."/>
            <person name="van de Geest H.C."/>
            <person name="Bonants P.J.M."/>
            <person name="Smith D.S."/>
            <person name="Levesque C.A."/>
            <person name="van der Lee T.A.J."/>
        </authorList>
    </citation>
    <scope>NUCLEOTIDE SEQUENCE [LARGE SCALE GENOMIC DNA]</scope>
    <source>
        <strain evidence="1 2">MB42</strain>
    </source>
</reference>
<gene>
    <name evidence="1" type="ORF">SeMB42_g02933</name>
</gene>
<evidence type="ECO:0000313" key="1">
    <source>
        <dbReference type="EMBL" id="TPX48611.1"/>
    </source>
</evidence>
<accession>A0A507DB47</accession>
<proteinExistence type="predicted"/>
<dbReference type="Proteomes" id="UP000317494">
    <property type="component" value="Unassembled WGS sequence"/>
</dbReference>